<sequence length="200" mass="23196">MVISSNLNVFKQFTGDITQEFEQLSVIVLKNYLLSHAIVKPLGKQSAFHGYARAKVKQLTKEMKVEVDEEYIETTSPKGTQYLGGDLAVWGLFPDDVGNYISVFGQCACRKNWPHKLSETKQYNRFLRMYLNKISYALFIPYSLVDYQKSKFFEHHCFGENILVFERKRILSLITDESVVTSLETQKIVKECIVFEERIV</sequence>
<reference evidence="1" key="2">
    <citation type="submission" date="2023-01" db="EMBL/GenBank/DDBJ databases">
        <title>Human gut microbiome strain richness.</title>
        <authorList>
            <person name="Chen-Liaw A."/>
        </authorList>
    </citation>
    <scope>NUCLEOTIDE SEQUENCE</scope>
    <source>
        <strain evidence="1">RTP21484st1_B7_RTP21484_190118</strain>
    </source>
</reference>
<dbReference type="Proteomes" id="UP000284434">
    <property type="component" value="Unassembled WGS sequence"/>
</dbReference>
<dbReference type="RefSeq" id="WP_118103896.1">
    <property type="nucleotide sequence ID" value="NZ_JADNHN010000044.1"/>
</dbReference>
<reference evidence="2 3" key="1">
    <citation type="submission" date="2018-08" db="EMBL/GenBank/DDBJ databases">
        <title>A genome reference for cultivated species of the human gut microbiota.</title>
        <authorList>
            <person name="Zou Y."/>
            <person name="Xue W."/>
            <person name="Luo G."/>
        </authorList>
    </citation>
    <scope>NUCLEOTIDE SEQUENCE [LARGE SCALE GENOMIC DNA]</scope>
    <source>
        <strain evidence="2 3">OF03-11</strain>
    </source>
</reference>
<dbReference type="EMBL" id="QSCO01000012">
    <property type="protein sequence ID" value="RGY06501.1"/>
    <property type="molecule type" value="Genomic_DNA"/>
</dbReference>
<protein>
    <recommendedName>
        <fullName evidence="4">Restriction endonuclease</fullName>
    </recommendedName>
</protein>
<proteinExistence type="predicted"/>
<evidence type="ECO:0008006" key="4">
    <source>
        <dbReference type="Google" id="ProtNLM"/>
    </source>
</evidence>
<gene>
    <name evidence="2" type="ORF">DXA53_09990</name>
    <name evidence="1" type="ORF">PN645_16455</name>
</gene>
<dbReference type="AlphaFoldDB" id="A0A413IC26"/>
<evidence type="ECO:0000313" key="1">
    <source>
        <dbReference type="EMBL" id="MDB9224574.1"/>
    </source>
</evidence>
<dbReference type="Proteomes" id="UP001212263">
    <property type="component" value="Unassembled WGS sequence"/>
</dbReference>
<comment type="caution">
    <text evidence="2">The sequence shown here is derived from an EMBL/GenBank/DDBJ whole genome shotgun (WGS) entry which is preliminary data.</text>
</comment>
<evidence type="ECO:0000313" key="3">
    <source>
        <dbReference type="Proteomes" id="UP000284434"/>
    </source>
</evidence>
<evidence type="ECO:0000313" key="2">
    <source>
        <dbReference type="EMBL" id="RGY06501.1"/>
    </source>
</evidence>
<accession>A0A413IC26</accession>
<organism evidence="2 3">
    <name type="scientific">Odoribacter splanchnicus</name>
    <dbReference type="NCBI Taxonomy" id="28118"/>
    <lineage>
        <taxon>Bacteria</taxon>
        <taxon>Pseudomonadati</taxon>
        <taxon>Bacteroidota</taxon>
        <taxon>Bacteroidia</taxon>
        <taxon>Bacteroidales</taxon>
        <taxon>Odoribacteraceae</taxon>
        <taxon>Odoribacter</taxon>
    </lineage>
</organism>
<dbReference type="EMBL" id="JAQMRD010000027">
    <property type="protein sequence ID" value="MDB9224574.1"/>
    <property type="molecule type" value="Genomic_DNA"/>
</dbReference>
<name>A0A413IC26_9BACT</name>